<keyword evidence="2" id="KW-1185">Reference proteome</keyword>
<dbReference type="EMBL" id="CP022987">
    <property type="protein sequence ID" value="QAA95521.1"/>
    <property type="molecule type" value="Genomic_DNA"/>
</dbReference>
<organism evidence="1 2">
    <name type="scientific">Pollutimonas thiosulfatoxidans</name>
    <dbReference type="NCBI Taxonomy" id="2028345"/>
    <lineage>
        <taxon>Bacteria</taxon>
        <taxon>Pseudomonadati</taxon>
        <taxon>Pseudomonadota</taxon>
        <taxon>Betaproteobacteria</taxon>
        <taxon>Burkholderiales</taxon>
        <taxon>Alcaligenaceae</taxon>
        <taxon>Pollutimonas</taxon>
    </lineage>
</organism>
<reference evidence="1 2" key="1">
    <citation type="submission" date="2017-08" db="EMBL/GenBank/DDBJ databases">
        <authorList>
            <person name="Park S.-J."/>
            <person name="Kim H."/>
        </authorList>
    </citation>
    <scope>NUCLEOTIDE SEQUENCE [LARGE SCALE GENOMIC DNA]</scope>
    <source>
        <strain evidence="2">ye3</strain>
    </source>
</reference>
<sequence>MVLAAAPDVAPRFVPVRDFTLAWTHSIEKLRWEEDYVVMPPRTGGGKPVLVAGKARIRGSGAGMEPPPDATFKGGWYEYQPQRQLPDQLRLTRSAYTADYEWCENGSCKPLSAIMPTDGGVTLLYPCRKAN</sequence>
<name>A0A451FSP7_9BURK</name>
<gene>
    <name evidence="1" type="ORF">CKA81_07310</name>
</gene>
<dbReference type="AlphaFoldDB" id="A0A451FSP7"/>
<dbReference type="OrthoDB" id="5298197at2"/>
<protein>
    <recommendedName>
        <fullName evidence="3">DUF1850 domain-containing protein</fullName>
    </recommendedName>
</protein>
<dbReference type="InterPro" id="IPR015001">
    <property type="entry name" value="DUF1850"/>
</dbReference>
<accession>A0A451FSP7</accession>
<evidence type="ECO:0000313" key="1">
    <source>
        <dbReference type="EMBL" id="QAA95521.1"/>
    </source>
</evidence>
<dbReference type="KEGG" id="pus:CKA81_07310"/>
<dbReference type="Pfam" id="PF08905">
    <property type="entry name" value="DUF1850"/>
    <property type="match status" value="1"/>
</dbReference>
<proteinExistence type="predicted"/>
<evidence type="ECO:0000313" key="2">
    <source>
        <dbReference type="Proteomes" id="UP000283474"/>
    </source>
</evidence>
<evidence type="ECO:0008006" key="3">
    <source>
        <dbReference type="Google" id="ProtNLM"/>
    </source>
</evidence>
<dbReference type="Proteomes" id="UP000283474">
    <property type="component" value="Chromosome"/>
</dbReference>